<dbReference type="EMBL" id="FWEV01000148">
    <property type="protein sequence ID" value="SLM30553.1"/>
    <property type="molecule type" value="Genomic_DNA"/>
</dbReference>
<dbReference type="EC" id="2.1.1.-" evidence="1"/>
<sequence length="193" mass="21336">MDNTNPKNPKGAGKSSFELIDSNILLKNIPIKEGAVVLDLACGKGTYSLYLSDVVGEKGLVYAVDLWKEGIQLLGEKIDQKSITNIVPLIADATQDIEIDEYSIDICLMATVLHDFHEIDKAAHVLKTVKTLLRPNGHLAVIEFKKIDGPPGPPINIRLSEEETETLVTKNGFKKIKSIDIGEYNYLMTFQPE</sequence>
<dbReference type="GO" id="GO:0003723">
    <property type="term" value="F:RNA binding"/>
    <property type="evidence" value="ECO:0007669"/>
    <property type="project" value="InterPro"/>
</dbReference>
<accession>A0A1W1HDP4</accession>
<dbReference type="GO" id="GO:0032259">
    <property type="term" value="P:methylation"/>
    <property type="evidence" value="ECO:0007669"/>
    <property type="project" value="UniProtKB-KW"/>
</dbReference>
<dbReference type="Pfam" id="PF01269">
    <property type="entry name" value="Fibrillarin"/>
    <property type="match status" value="1"/>
</dbReference>
<gene>
    <name evidence="1" type="primary">ubiE</name>
    <name evidence="1" type="ORF">MTBBW1_2310001</name>
</gene>
<keyword evidence="1" id="KW-0808">Transferase</keyword>
<organism evidence="1 2">
    <name type="scientific">Desulfamplus magnetovallimortis</name>
    <dbReference type="NCBI Taxonomy" id="1246637"/>
    <lineage>
        <taxon>Bacteria</taxon>
        <taxon>Pseudomonadati</taxon>
        <taxon>Thermodesulfobacteriota</taxon>
        <taxon>Desulfobacteria</taxon>
        <taxon>Desulfobacterales</taxon>
        <taxon>Desulfobacteraceae</taxon>
        <taxon>Desulfamplus</taxon>
    </lineage>
</organism>
<proteinExistence type="predicted"/>
<dbReference type="OrthoDB" id="5405545at2"/>
<dbReference type="AlphaFoldDB" id="A0A1W1HDP4"/>
<evidence type="ECO:0000313" key="1">
    <source>
        <dbReference type="EMBL" id="SLM30553.1"/>
    </source>
</evidence>
<dbReference type="GO" id="GO:0008168">
    <property type="term" value="F:methyltransferase activity"/>
    <property type="evidence" value="ECO:0007669"/>
    <property type="project" value="UniProtKB-KW"/>
</dbReference>
<reference evidence="1 2" key="1">
    <citation type="submission" date="2017-03" db="EMBL/GenBank/DDBJ databases">
        <authorList>
            <person name="Afonso C.L."/>
            <person name="Miller P.J."/>
            <person name="Scott M.A."/>
            <person name="Spackman E."/>
            <person name="Goraichik I."/>
            <person name="Dimitrov K.M."/>
            <person name="Suarez D.L."/>
            <person name="Swayne D.E."/>
        </authorList>
    </citation>
    <scope>NUCLEOTIDE SEQUENCE [LARGE SCALE GENOMIC DNA]</scope>
    <source>
        <strain evidence="1">PRJEB14757</strain>
    </source>
</reference>
<dbReference type="STRING" id="1246637.MTBBW1_2310001"/>
<dbReference type="SUPFAM" id="SSF53335">
    <property type="entry name" value="S-adenosyl-L-methionine-dependent methyltransferases"/>
    <property type="match status" value="1"/>
</dbReference>
<dbReference type="InterPro" id="IPR000692">
    <property type="entry name" value="Fibrillarin"/>
</dbReference>
<dbReference type="GO" id="GO:0006364">
    <property type="term" value="P:rRNA processing"/>
    <property type="evidence" value="ECO:0007669"/>
    <property type="project" value="InterPro"/>
</dbReference>
<dbReference type="Gene3D" id="3.40.50.150">
    <property type="entry name" value="Vaccinia Virus protein VP39"/>
    <property type="match status" value="1"/>
</dbReference>
<evidence type="ECO:0000313" key="2">
    <source>
        <dbReference type="Proteomes" id="UP000191931"/>
    </source>
</evidence>
<dbReference type="CDD" id="cd02440">
    <property type="entry name" value="AdoMet_MTases"/>
    <property type="match status" value="1"/>
</dbReference>
<dbReference type="Proteomes" id="UP000191931">
    <property type="component" value="Unassembled WGS sequence"/>
</dbReference>
<protein>
    <submittedName>
        <fullName evidence="1">UbiE1</fullName>
        <ecNumber evidence="1">2.1.1.-</ecNumber>
    </submittedName>
</protein>
<name>A0A1W1HDP4_9BACT</name>
<dbReference type="RefSeq" id="WP_080808715.1">
    <property type="nucleotide sequence ID" value="NZ_LT828562.1"/>
</dbReference>
<keyword evidence="2" id="KW-1185">Reference proteome</keyword>
<keyword evidence="1" id="KW-0489">Methyltransferase</keyword>
<dbReference type="InterPro" id="IPR029063">
    <property type="entry name" value="SAM-dependent_MTases_sf"/>
</dbReference>